<dbReference type="SMART" id="SM00283">
    <property type="entry name" value="MA"/>
    <property type="match status" value="1"/>
</dbReference>
<evidence type="ECO:0000256" key="8">
    <source>
        <dbReference type="PROSITE-ProRule" id="PRU00284"/>
    </source>
</evidence>
<dbReference type="PROSITE" id="PS50111">
    <property type="entry name" value="CHEMOTAXIS_TRANSDUC_2"/>
    <property type="match status" value="1"/>
</dbReference>
<dbReference type="PANTHER" id="PTHR43531:SF11">
    <property type="entry name" value="METHYL-ACCEPTING CHEMOTAXIS PROTEIN 3"/>
    <property type="match status" value="1"/>
</dbReference>
<accession>A0A939IHN5</accession>
<dbReference type="AlphaFoldDB" id="A0A939IHN5"/>
<evidence type="ECO:0000259" key="10">
    <source>
        <dbReference type="PROSITE" id="PS50111"/>
    </source>
</evidence>
<feature type="domain" description="HAMP" evidence="11">
    <location>
        <begin position="299"/>
        <end position="352"/>
    </location>
</feature>
<dbReference type="SUPFAM" id="SSF58104">
    <property type="entry name" value="Methyl-accepting chemotaxis protein (MCP) signaling domain"/>
    <property type="match status" value="1"/>
</dbReference>
<dbReference type="InterPro" id="IPR051310">
    <property type="entry name" value="MCP_chemotaxis"/>
</dbReference>
<dbReference type="GO" id="GO:0004888">
    <property type="term" value="F:transmembrane signaling receptor activity"/>
    <property type="evidence" value="ECO:0007669"/>
    <property type="project" value="TreeGrafter"/>
</dbReference>
<dbReference type="Proteomes" id="UP000664545">
    <property type="component" value="Unassembled WGS sequence"/>
</dbReference>
<evidence type="ECO:0000256" key="1">
    <source>
        <dbReference type="ARBA" id="ARBA00004651"/>
    </source>
</evidence>
<dbReference type="CDD" id="cd12912">
    <property type="entry name" value="PDC2_MCP_like"/>
    <property type="match status" value="1"/>
</dbReference>
<evidence type="ECO:0000256" key="4">
    <source>
        <dbReference type="ARBA" id="ARBA00022692"/>
    </source>
</evidence>
<evidence type="ECO:0000256" key="7">
    <source>
        <dbReference type="ARBA" id="ARBA00029447"/>
    </source>
</evidence>
<dbReference type="EMBL" id="JAFJZZ010000001">
    <property type="protein sequence ID" value="MBN7772211.1"/>
    <property type="molecule type" value="Genomic_DNA"/>
</dbReference>
<keyword evidence="8" id="KW-0807">Transducer</keyword>
<name>A0A939IHN5_CLOAM</name>
<evidence type="ECO:0000256" key="9">
    <source>
        <dbReference type="SAM" id="Phobius"/>
    </source>
</evidence>
<organism evidence="12 13">
    <name type="scientific">Clostridium aminobutyricum</name>
    <dbReference type="NCBI Taxonomy" id="33953"/>
    <lineage>
        <taxon>Bacteria</taxon>
        <taxon>Bacillati</taxon>
        <taxon>Bacillota</taxon>
        <taxon>Clostridia</taxon>
        <taxon>Eubacteriales</taxon>
        <taxon>Clostridiaceae</taxon>
        <taxon>Clostridium</taxon>
    </lineage>
</organism>
<keyword evidence="2" id="KW-1003">Cell membrane</keyword>
<comment type="caution">
    <text evidence="12">The sequence shown here is derived from an EMBL/GenBank/DDBJ whole genome shotgun (WGS) entry which is preliminary data.</text>
</comment>
<gene>
    <name evidence="12" type="ORF">JYB65_02440</name>
</gene>
<keyword evidence="6 9" id="KW-0472">Membrane</keyword>
<comment type="subcellular location">
    <subcellularLocation>
        <location evidence="1">Cell membrane</location>
        <topology evidence="1">Multi-pass membrane protein</topology>
    </subcellularLocation>
</comment>
<dbReference type="InterPro" id="IPR004089">
    <property type="entry name" value="MCPsignal_dom"/>
</dbReference>
<comment type="similarity">
    <text evidence="7">Belongs to the methyl-accepting chemotaxis (MCP) protein family.</text>
</comment>
<dbReference type="Gene3D" id="1.10.287.950">
    <property type="entry name" value="Methyl-accepting chemotaxis protein"/>
    <property type="match status" value="1"/>
</dbReference>
<keyword evidence="4 9" id="KW-0812">Transmembrane</keyword>
<dbReference type="GO" id="GO:0007165">
    <property type="term" value="P:signal transduction"/>
    <property type="evidence" value="ECO:0007669"/>
    <property type="project" value="UniProtKB-KW"/>
</dbReference>
<protein>
    <submittedName>
        <fullName evidence="12">HAMP domain-containing protein</fullName>
    </submittedName>
</protein>
<dbReference type="Gene3D" id="3.30.450.20">
    <property type="entry name" value="PAS domain"/>
    <property type="match status" value="1"/>
</dbReference>
<feature type="domain" description="Methyl-accepting transducer" evidence="10">
    <location>
        <begin position="402"/>
        <end position="631"/>
    </location>
</feature>
<dbReference type="InterPro" id="IPR033479">
    <property type="entry name" value="dCache_1"/>
</dbReference>
<evidence type="ECO:0000256" key="6">
    <source>
        <dbReference type="ARBA" id="ARBA00023136"/>
    </source>
</evidence>
<reference evidence="12" key="1">
    <citation type="submission" date="2021-02" db="EMBL/GenBank/DDBJ databases">
        <title>Abyssanaerobacter marinus gen.nov., sp., nov, anaerobic bacterium isolated from the Onnuri vent field of Indian Ocean and suggestion of Mogibacteriaceae fam. nov., and proposal of reclassification of ambiguous this family's genus member.</title>
        <authorList>
            <person name="Kim Y.J."/>
            <person name="Yang J.-A."/>
        </authorList>
    </citation>
    <scope>NUCLEOTIDE SEQUENCE</scope>
    <source>
        <strain evidence="12">DSM 2634</strain>
    </source>
</reference>
<dbReference type="GO" id="GO:0005886">
    <property type="term" value="C:plasma membrane"/>
    <property type="evidence" value="ECO:0007669"/>
    <property type="project" value="UniProtKB-SubCell"/>
</dbReference>
<evidence type="ECO:0000313" key="12">
    <source>
        <dbReference type="EMBL" id="MBN7772211.1"/>
    </source>
</evidence>
<evidence type="ECO:0000256" key="5">
    <source>
        <dbReference type="ARBA" id="ARBA00022989"/>
    </source>
</evidence>
<proteinExistence type="inferred from homology"/>
<feature type="transmembrane region" description="Helical" evidence="9">
    <location>
        <begin position="12"/>
        <end position="35"/>
    </location>
</feature>
<dbReference type="Pfam" id="PF02743">
    <property type="entry name" value="dCache_1"/>
    <property type="match status" value="1"/>
</dbReference>
<keyword evidence="5 9" id="KW-1133">Transmembrane helix</keyword>
<dbReference type="Pfam" id="PF00672">
    <property type="entry name" value="HAMP"/>
    <property type="match status" value="1"/>
</dbReference>
<evidence type="ECO:0000313" key="13">
    <source>
        <dbReference type="Proteomes" id="UP000664545"/>
    </source>
</evidence>
<dbReference type="PROSITE" id="PS50885">
    <property type="entry name" value="HAMP"/>
    <property type="match status" value="1"/>
</dbReference>
<evidence type="ECO:0000256" key="3">
    <source>
        <dbReference type="ARBA" id="ARBA00022500"/>
    </source>
</evidence>
<evidence type="ECO:0000256" key="2">
    <source>
        <dbReference type="ARBA" id="ARBA00022475"/>
    </source>
</evidence>
<sequence length="657" mass="71569">MRGIRKKIILNTTIITVILAIVTSIVLSITANLLIDDSMKQTLAPFAKTASKSVESNLHLMSDRIALISQNEIFKNTEATKTEIQGVLDNAASGIEFTWLAIYNNDGALISGSKNSPSMISDRKMYRLMNDTQNIVIDDPEASDNGLEINVGKPIVSGESIIYYLVGSYKYDVLNDIISNIQIGHNYSALIVNRDGLVVAHSNTAIVTQQVSDLFHNDEQMMTLMQQIKEGLTGSKAVHINNTDTVVAYSPVNGANWSLVITVPKSEFMATAISAIEINALILLVLLATSLLITIRFSGRISKSLGNVTARIKKLADGDLSSSVDILHTQDETETLSISLKNTISDINGYVYKLTHALEQLSNGNADILVDGNFSGDFIVMKDALNNIITYLNNILSYLKQTSSDLSHSTRKVADNAMMVKNATENQFDAIRRLEEETEAISRGAAAIDQNAAETQNLMQTASEQLHSGKEQMNNTLMAMEDIRINANDITSITKLMEDIAFQTNVLALNAAVEAVRAGSSGSGFAIVANEVRRLASQSAESAKQTASMIEQTQKSINAGADYALKTSEIIEQVTDISQNISNIADSLAYSAQGTHEALGKVAKDINSISQFAQDNLESSSALAEQSQEMAHKAENLYEMSSRFKLREDVNVRYLND</sequence>
<dbReference type="PANTHER" id="PTHR43531">
    <property type="entry name" value="PROTEIN ICFG"/>
    <property type="match status" value="1"/>
</dbReference>
<keyword evidence="3" id="KW-0145">Chemotaxis</keyword>
<keyword evidence="13" id="KW-1185">Reference proteome</keyword>
<dbReference type="Gene3D" id="6.10.340.10">
    <property type="match status" value="1"/>
</dbReference>
<evidence type="ECO:0000259" key="11">
    <source>
        <dbReference type="PROSITE" id="PS50885"/>
    </source>
</evidence>
<dbReference type="GO" id="GO:0006935">
    <property type="term" value="P:chemotaxis"/>
    <property type="evidence" value="ECO:0007669"/>
    <property type="project" value="UniProtKB-KW"/>
</dbReference>
<dbReference type="Pfam" id="PF00015">
    <property type="entry name" value="MCPsignal"/>
    <property type="match status" value="1"/>
</dbReference>
<dbReference type="InterPro" id="IPR003660">
    <property type="entry name" value="HAMP_dom"/>
</dbReference>
<dbReference type="RefSeq" id="WP_206581030.1">
    <property type="nucleotide sequence ID" value="NZ_JAFJZZ010000001.1"/>
</dbReference>